<dbReference type="GO" id="GO:0008270">
    <property type="term" value="F:zinc ion binding"/>
    <property type="evidence" value="ECO:0007669"/>
    <property type="project" value="InterPro"/>
</dbReference>
<dbReference type="SUPFAM" id="SSF51735">
    <property type="entry name" value="NAD(P)-binding Rossmann-fold domains"/>
    <property type="match status" value="1"/>
</dbReference>
<reference evidence="2 3" key="1">
    <citation type="submission" date="2020-08" db="EMBL/GenBank/DDBJ databases">
        <title>Genomic Encyclopedia of Type Strains, Phase III (KMG-III): the genomes of soil and plant-associated and newly described type strains.</title>
        <authorList>
            <person name="Whitman W."/>
        </authorList>
    </citation>
    <scope>NUCLEOTIDE SEQUENCE [LARGE SCALE GENOMIC DNA]</scope>
    <source>
        <strain evidence="2 3">CECT 8840</strain>
    </source>
</reference>
<comment type="caution">
    <text evidence="2">The sequence shown here is derived from an EMBL/GenBank/DDBJ whole genome shotgun (WGS) entry which is preliminary data.</text>
</comment>
<dbReference type="EMBL" id="JACHJP010000002">
    <property type="protein sequence ID" value="MBB4914910.1"/>
    <property type="molecule type" value="Genomic_DNA"/>
</dbReference>
<dbReference type="PANTHER" id="PTHR44013">
    <property type="entry name" value="ZINC-TYPE ALCOHOL DEHYDROGENASE-LIKE PROTEIN C16A3.02C"/>
    <property type="match status" value="1"/>
</dbReference>
<dbReference type="Gene3D" id="3.40.50.720">
    <property type="entry name" value="NAD(P)-binding Rossmann-like Domain"/>
    <property type="match status" value="1"/>
</dbReference>
<dbReference type="PROSITE" id="PS01162">
    <property type="entry name" value="QOR_ZETA_CRYSTAL"/>
    <property type="match status" value="1"/>
</dbReference>
<dbReference type="InterPro" id="IPR052733">
    <property type="entry name" value="Chloroplast_QOR"/>
</dbReference>
<dbReference type="Gene3D" id="3.90.180.10">
    <property type="entry name" value="Medium-chain alcohol dehydrogenases, catalytic domain"/>
    <property type="match status" value="1"/>
</dbReference>
<organism evidence="2 3">
    <name type="scientific">Streptosporangium saharense</name>
    <dbReference type="NCBI Taxonomy" id="1706840"/>
    <lineage>
        <taxon>Bacteria</taxon>
        <taxon>Bacillati</taxon>
        <taxon>Actinomycetota</taxon>
        <taxon>Actinomycetes</taxon>
        <taxon>Streptosporangiales</taxon>
        <taxon>Streptosporangiaceae</taxon>
        <taxon>Streptosporangium</taxon>
    </lineage>
</organism>
<keyword evidence="3" id="KW-1185">Reference proteome</keyword>
<evidence type="ECO:0000259" key="1">
    <source>
        <dbReference type="SMART" id="SM00829"/>
    </source>
</evidence>
<dbReference type="SUPFAM" id="SSF50129">
    <property type="entry name" value="GroES-like"/>
    <property type="match status" value="1"/>
</dbReference>
<evidence type="ECO:0000313" key="2">
    <source>
        <dbReference type="EMBL" id="MBB4914910.1"/>
    </source>
</evidence>
<sequence length="319" mass="31884">MMKAALFHGYGGTEVIQVGRVPVPVAGPGEVLVQIAATSFNPSDTALRAGALREVLPLTFPYIPGWDVSGIVVAVGAGVTRWSIGDRVMGRADSGGAAAEFAAVSASLLVEAPASVVRVGSGPEPAEGALALAAAVPVAGLTAWQAVHEHTNVSAGQRVLVNGAGGGVGGFAVQLAKLAGATVIATASSRSAAIVAELGADEVIDYTDSPLPSGMDVVINLAPVSSETAAGLATLLRPGGTAVSVATPIPGHPSFTARNVPAQLAELGALVAKGELRLDVTEAVALEELARVHRRSEAGRTRGKIIVLPAARGWPGYGG</sequence>
<feature type="domain" description="Enoyl reductase (ER)" evidence="1">
    <location>
        <begin position="11"/>
        <end position="307"/>
    </location>
</feature>
<dbReference type="GO" id="GO:0016491">
    <property type="term" value="F:oxidoreductase activity"/>
    <property type="evidence" value="ECO:0007669"/>
    <property type="project" value="InterPro"/>
</dbReference>
<dbReference type="AlphaFoldDB" id="A0A7W7VM58"/>
<gene>
    <name evidence="2" type="ORF">FHS44_001995</name>
</gene>
<dbReference type="SMART" id="SM00829">
    <property type="entry name" value="PKS_ER"/>
    <property type="match status" value="1"/>
</dbReference>
<dbReference type="InterPro" id="IPR013154">
    <property type="entry name" value="ADH-like_N"/>
</dbReference>
<dbReference type="InterPro" id="IPR036291">
    <property type="entry name" value="NAD(P)-bd_dom_sf"/>
</dbReference>
<dbReference type="Pfam" id="PF08240">
    <property type="entry name" value="ADH_N"/>
    <property type="match status" value="1"/>
</dbReference>
<dbReference type="Pfam" id="PF13602">
    <property type="entry name" value="ADH_zinc_N_2"/>
    <property type="match status" value="1"/>
</dbReference>
<protein>
    <submittedName>
        <fullName evidence="2">NADPH:quinone reductase-like Zn-dependent oxidoreductase</fullName>
    </submittedName>
</protein>
<name>A0A7W7VM58_9ACTN</name>
<dbReference type="CDD" id="cd05289">
    <property type="entry name" value="MDR_like_2"/>
    <property type="match status" value="1"/>
</dbReference>
<dbReference type="InterPro" id="IPR011032">
    <property type="entry name" value="GroES-like_sf"/>
</dbReference>
<dbReference type="InterPro" id="IPR020843">
    <property type="entry name" value="ER"/>
</dbReference>
<proteinExistence type="predicted"/>
<evidence type="ECO:0000313" key="3">
    <source>
        <dbReference type="Proteomes" id="UP000552644"/>
    </source>
</evidence>
<dbReference type="PANTHER" id="PTHR44013:SF1">
    <property type="entry name" value="ZINC-TYPE ALCOHOL DEHYDROGENASE-LIKE PROTEIN C16A3.02C"/>
    <property type="match status" value="1"/>
</dbReference>
<dbReference type="InterPro" id="IPR002364">
    <property type="entry name" value="Quin_OxRdtase/zeta-crystal_CS"/>
</dbReference>
<dbReference type="Proteomes" id="UP000552644">
    <property type="component" value="Unassembled WGS sequence"/>
</dbReference>
<dbReference type="RefSeq" id="WP_221460630.1">
    <property type="nucleotide sequence ID" value="NZ_JACHJP010000002.1"/>
</dbReference>
<accession>A0A7W7VM58</accession>